<reference evidence="2" key="1">
    <citation type="journal article" date="2011" name="PLoS Genet.">
        <title>Genomic analysis of the necrotrophic fungal pathogens Sclerotinia sclerotiorum and Botrytis cinerea.</title>
        <authorList>
            <person name="Amselem J."/>
            <person name="Cuomo C.A."/>
            <person name="van Kan J.A."/>
            <person name="Viaud M."/>
            <person name="Benito E.P."/>
            <person name="Couloux A."/>
            <person name="Coutinho P.M."/>
            <person name="de Vries R.P."/>
            <person name="Dyer P.S."/>
            <person name="Fillinger S."/>
            <person name="Fournier E."/>
            <person name="Gout L."/>
            <person name="Hahn M."/>
            <person name="Kohn L."/>
            <person name="Lapalu N."/>
            <person name="Plummer K.M."/>
            <person name="Pradier J.M."/>
            <person name="Quevillon E."/>
            <person name="Sharon A."/>
            <person name="Simon A."/>
            <person name="ten Have A."/>
            <person name="Tudzynski B."/>
            <person name="Tudzynski P."/>
            <person name="Wincker P."/>
            <person name="Andrew M."/>
            <person name="Anthouard V."/>
            <person name="Beever R.E."/>
            <person name="Beffa R."/>
            <person name="Benoit I."/>
            <person name="Bouzid O."/>
            <person name="Brault B."/>
            <person name="Chen Z."/>
            <person name="Choquer M."/>
            <person name="Collemare J."/>
            <person name="Cotton P."/>
            <person name="Danchin E.G."/>
            <person name="Da Silva C."/>
            <person name="Gautier A."/>
            <person name="Giraud C."/>
            <person name="Giraud T."/>
            <person name="Gonzalez C."/>
            <person name="Grossetete S."/>
            <person name="Guldener U."/>
            <person name="Henrissat B."/>
            <person name="Howlett B.J."/>
            <person name="Kodira C."/>
            <person name="Kretschmer M."/>
            <person name="Lappartient A."/>
            <person name="Leroch M."/>
            <person name="Levis C."/>
            <person name="Mauceli E."/>
            <person name="Neuveglise C."/>
            <person name="Oeser B."/>
            <person name="Pearson M."/>
            <person name="Poulain J."/>
            <person name="Poussereau N."/>
            <person name="Quesneville H."/>
            <person name="Rascle C."/>
            <person name="Schumacher J."/>
            <person name="Segurens B."/>
            <person name="Sexton A."/>
            <person name="Silva E."/>
            <person name="Sirven C."/>
            <person name="Soanes D.M."/>
            <person name="Talbot N.J."/>
            <person name="Templeton M."/>
            <person name="Yandava C."/>
            <person name="Yarden O."/>
            <person name="Zeng Q."/>
            <person name="Rollins J.A."/>
            <person name="Lebrun M.H."/>
            <person name="Dickman M."/>
        </authorList>
    </citation>
    <scope>NUCLEOTIDE SEQUENCE [LARGE SCALE GENOMIC DNA]</scope>
    <source>
        <strain evidence="2">T4</strain>
    </source>
</reference>
<protein>
    <submittedName>
        <fullName evidence="1">Uncharacterized protein</fullName>
    </submittedName>
</protein>
<sequence>MNDQPSDWISSKEKIETANELIRLDHVQPRNLCTRRKQYGQMDKNWERR</sequence>
<evidence type="ECO:0000313" key="1">
    <source>
        <dbReference type="EMBL" id="CCD52649.1"/>
    </source>
</evidence>
<name>G2YM01_BOTF4</name>
<accession>G2YM01</accession>
<gene>
    <name evidence="1" type="ORF">BofuT4_uP000960.1</name>
</gene>
<dbReference type="Proteomes" id="UP000008177">
    <property type="component" value="Unplaced contigs"/>
</dbReference>
<evidence type="ECO:0000313" key="2">
    <source>
        <dbReference type="Proteomes" id="UP000008177"/>
    </source>
</evidence>
<dbReference type="AlphaFoldDB" id="G2YM01"/>
<proteinExistence type="predicted"/>
<organism evidence="1 2">
    <name type="scientific">Botryotinia fuckeliana (strain T4)</name>
    <name type="common">Noble rot fungus</name>
    <name type="synonym">Botrytis cinerea</name>
    <dbReference type="NCBI Taxonomy" id="999810"/>
    <lineage>
        <taxon>Eukaryota</taxon>
        <taxon>Fungi</taxon>
        <taxon>Dikarya</taxon>
        <taxon>Ascomycota</taxon>
        <taxon>Pezizomycotina</taxon>
        <taxon>Leotiomycetes</taxon>
        <taxon>Helotiales</taxon>
        <taxon>Sclerotiniaceae</taxon>
        <taxon>Botrytis</taxon>
    </lineage>
</organism>
<dbReference type="EMBL" id="FQ790344">
    <property type="protein sequence ID" value="CCD52649.1"/>
    <property type="molecule type" value="Genomic_DNA"/>
</dbReference>
<dbReference type="InParanoid" id="G2YM01"/>
<dbReference type="HOGENOM" id="CLU_3142905_0_0_1"/>